<dbReference type="AlphaFoldDB" id="I0YS98"/>
<evidence type="ECO:0000313" key="3">
    <source>
        <dbReference type="Proteomes" id="UP000007264"/>
    </source>
</evidence>
<accession>I0YS98</accession>
<organism evidence="2 3">
    <name type="scientific">Coccomyxa subellipsoidea (strain C-169)</name>
    <name type="common">Green microalga</name>
    <dbReference type="NCBI Taxonomy" id="574566"/>
    <lineage>
        <taxon>Eukaryota</taxon>
        <taxon>Viridiplantae</taxon>
        <taxon>Chlorophyta</taxon>
        <taxon>core chlorophytes</taxon>
        <taxon>Trebouxiophyceae</taxon>
        <taxon>Trebouxiophyceae incertae sedis</taxon>
        <taxon>Coccomyxaceae</taxon>
        <taxon>Coccomyxa</taxon>
        <taxon>Coccomyxa subellipsoidea</taxon>
    </lineage>
</organism>
<gene>
    <name evidence="2" type="ORF">COCSUDRAFT_57169</name>
</gene>
<dbReference type="Proteomes" id="UP000007264">
    <property type="component" value="Unassembled WGS sequence"/>
</dbReference>
<comment type="caution">
    <text evidence="2">The sequence shown here is derived from an EMBL/GenBank/DDBJ whole genome shotgun (WGS) entry which is preliminary data.</text>
</comment>
<feature type="region of interest" description="Disordered" evidence="1">
    <location>
        <begin position="1"/>
        <end position="24"/>
    </location>
</feature>
<sequence>MSGNPRDIRRASSCRFTDEGVQSSTNGGAGRFEVLDLQIALAMAQMPLEGVPARIPSSWPAEAWIMDGDQKMALLSAFQMHISRNENIWWPQYASILFPDRHLGSAQNRWFAAERAAQILAKALFSGCEKSAATLDAHPPPFLILYHLLVNICGTEPLQAYTDSCIICNRDPACMPWAGVTEEAVCAAFPAFRTGQIYSYLWSETDSVQTDVLKWAEWHQGHFALSSYLLHPRLPKRTKTGAGREGFYSFGITTECTTTSGYTPSLMASGSDFENVSLLGDCTSSDDESLDASEIARRSLEKCHIAE</sequence>
<name>I0YS98_COCSC</name>
<evidence type="ECO:0000313" key="2">
    <source>
        <dbReference type="EMBL" id="EIE21267.1"/>
    </source>
</evidence>
<reference evidence="2 3" key="1">
    <citation type="journal article" date="2012" name="Genome Biol.">
        <title>The genome of the polar eukaryotic microalga coccomyxa subellipsoidea reveals traits of cold adaptation.</title>
        <authorList>
            <person name="Blanc G."/>
            <person name="Agarkova I."/>
            <person name="Grimwood J."/>
            <person name="Kuo A."/>
            <person name="Brueggeman A."/>
            <person name="Dunigan D."/>
            <person name="Gurnon J."/>
            <person name="Ladunga I."/>
            <person name="Lindquist E."/>
            <person name="Lucas S."/>
            <person name="Pangilinan J."/>
            <person name="Proschold T."/>
            <person name="Salamov A."/>
            <person name="Schmutz J."/>
            <person name="Weeks D."/>
            <person name="Yamada T."/>
            <person name="Claverie J.M."/>
            <person name="Grigoriev I."/>
            <person name="Van Etten J."/>
            <person name="Lomsadze A."/>
            <person name="Borodovsky M."/>
        </authorList>
    </citation>
    <scope>NUCLEOTIDE SEQUENCE [LARGE SCALE GENOMIC DNA]</scope>
    <source>
        <strain evidence="2 3">C-169</strain>
    </source>
</reference>
<dbReference type="GeneID" id="17039249"/>
<protein>
    <submittedName>
        <fullName evidence="2">Uncharacterized protein</fullName>
    </submittedName>
</protein>
<dbReference type="KEGG" id="csl:COCSUDRAFT_57169"/>
<dbReference type="RefSeq" id="XP_005645811.1">
    <property type="nucleotide sequence ID" value="XM_005645754.1"/>
</dbReference>
<dbReference type="EMBL" id="AGSI01000013">
    <property type="protein sequence ID" value="EIE21267.1"/>
    <property type="molecule type" value="Genomic_DNA"/>
</dbReference>
<proteinExistence type="predicted"/>
<evidence type="ECO:0000256" key="1">
    <source>
        <dbReference type="SAM" id="MobiDB-lite"/>
    </source>
</evidence>
<feature type="compositionally biased region" description="Basic and acidic residues" evidence="1">
    <location>
        <begin position="1"/>
        <end position="10"/>
    </location>
</feature>
<dbReference type="OrthoDB" id="10490866at2759"/>
<keyword evidence="3" id="KW-1185">Reference proteome</keyword>